<comment type="caution">
    <text evidence="1">The sequence shown here is derived from an EMBL/GenBank/DDBJ whole genome shotgun (WGS) entry which is preliminary data.</text>
</comment>
<evidence type="ECO:0000313" key="1">
    <source>
        <dbReference type="EMBL" id="MQQ07516.1"/>
    </source>
</evidence>
<evidence type="ECO:0000313" key="2">
    <source>
        <dbReference type="Proteomes" id="UP000444174"/>
    </source>
</evidence>
<dbReference type="AlphaFoldDB" id="A0A843Y9C9"/>
<protein>
    <recommendedName>
        <fullName evidence="3">ABM domain-containing protein</fullName>
    </recommendedName>
</protein>
<dbReference type="Proteomes" id="UP000444174">
    <property type="component" value="Unassembled WGS sequence"/>
</dbReference>
<accession>A0A843Y9C9</accession>
<organism evidence="1 2">
    <name type="scientific">Tritonibacter litoralis</name>
    <dbReference type="NCBI Taxonomy" id="2662264"/>
    <lineage>
        <taxon>Bacteria</taxon>
        <taxon>Pseudomonadati</taxon>
        <taxon>Pseudomonadota</taxon>
        <taxon>Alphaproteobacteria</taxon>
        <taxon>Rhodobacterales</taxon>
        <taxon>Paracoccaceae</taxon>
        <taxon>Tritonibacter</taxon>
    </lineage>
</organism>
<keyword evidence="2" id="KW-1185">Reference proteome</keyword>
<evidence type="ECO:0008006" key="3">
    <source>
        <dbReference type="Google" id="ProtNLM"/>
    </source>
</evidence>
<dbReference type="RefSeq" id="WP_153214389.1">
    <property type="nucleotide sequence ID" value="NZ_WIBF01000001.1"/>
</dbReference>
<dbReference type="EMBL" id="WIBF01000001">
    <property type="protein sequence ID" value="MQQ07516.1"/>
    <property type="molecule type" value="Genomic_DNA"/>
</dbReference>
<dbReference type="InterPro" id="IPR011008">
    <property type="entry name" value="Dimeric_a/b-barrel"/>
</dbReference>
<dbReference type="SUPFAM" id="SSF54909">
    <property type="entry name" value="Dimeric alpha+beta barrel"/>
    <property type="match status" value="1"/>
</dbReference>
<gene>
    <name evidence="1" type="ORF">GFB49_03535</name>
</gene>
<sequence length="108" mass="11930">MTQTVVETVTFELAESATEQELLTRIKSTEAFVRALPGFIFRRLSCGADGRWSDCVVWQDMASATAAAKAFEAQPFVPDLMATMKPGSVQMRHESVAWTMDATHRDAS</sequence>
<reference evidence="1 2" key="1">
    <citation type="submission" date="2019-10" db="EMBL/GenBank/DDBJ databases">
        <title>Epibacterium sp. nov., isolated from seawater.</title>
        <authorList>
            <person name="Zhang X."/>
            <person name="Li N."/>
        </authorList>
    </citation>
    <scope>NUCLEOTIDE SEQUENCE [LARGE SCALE GENOMIC DNA]</scope>
    <source>
        <strain evidence="1 2">SM1979</strain>
    </source>
</reference>
<dbReference type="Gene3D" id="3.30.70.100">
    <property type="match status" value="1"/>
</dbReference>
<name>A0A843Y9C9_9RHOB</name>
<proteinExistence type="predicted"/>